<dbReference type="InterPro" id="IPR036477">
    <property type="entry name" value="Formyl_transf_N_sf"/>
</dbReference>
<organism evidence="3 4">
    <name type="scientific">Neoarthrinium moseri</name>
    <dbReference type="NCBI Taxonomy" id="1658444"/>
    <lineage>
        <taxon>Eukaryota</taxon>
        <taxon>Fungi</taxon>
        <taxon>Dikarya</taxon>
        <taxon>Ascomycota</taxon>
        <taxon>Pezizomycotina</taxon>
        <taxon>Sordariomycetes</taxon>
        <taxon>Xylariomycetidae</taxon>
        <taxon>Amphisphaeriales</taxon>
        <taxon>Apiosporaceae</taxon>
        <taxon>Neoarthrinium</taxon>
    </lineage>
</organism>
<evidence type="ECO:0000313" key="4">
    <source>
        <dbReference type="Proteomes" id="UP000829685"/>
    </source>
</evidence>
<evidence type="ECO:0000313" key="3">
    <source>
        <dbReference type="EMBL" id="KAI1879148.1"/>
    </source>
</evidence>
<gene>
    <name evidence="3" type="ORF">JX265_002102</name>
</gene>
<dbReference type="SUPFAM" id="SSF53328">
    <property type="entry name" value="Formyltransferase"/>
    <property type="match status" value="1"/>
</dbReference>
<dbReference type="Gene3D" id="3.40.50.170">
    <property type="entry name" value="Formyl transferase, N-terminal domain"/>
    <property type="match status" value="1"/>
</dbReference>
<dbReference type="EC" id="2.1.2.9" evidence="1"/>
<dbReference type="AlphaFoldDB" id="A0A9Q0ATZ4"/>
<dbReference type="Proteomes" id="UP000829685">
    <property type="component" value="Unassembled WGS sequence"/>
</dbReference>
<dbReference type="EMBL" id="JAFIMR010000004">
    <property type="protein sequence ID" value="KAI1879148.1"/>
    <property type="molecule type" value="Genomic_DNA"/>
</dbReference>
<dbReference type="GO" id="GO:0005739">
    <property type="term" value="C:mitochondrion"/>
    <property type="evidence" value="ECO:0007669"/>
    <property type="project" value="TreeGrafter"/>
</dbReference>
<sequence>MKLKLKPLLSAVHPRTEHTNIQRWLLPLFRDRSIAKRFKSNASPPKASDPLRILFCGSDEFSCANLRALHAEHVRNPSLVESIDVVVRPGKRVGRGYKKIQHPLLRDVATELGLPIHERDTFTGWDMPAATNLIIAVSFGLFVPRRLLGAAKYGGLNMHPSLLPDLRGPAPLHHTLLRQRPFTGVTLQTLDHHNFDAGTVLAQTHLRNAYRIPDACTVPQLQDALAPLAAEMLVDGLRRGLHVPPHADAGWLPRAESLGPGPDGVLALELDKDAMAPKITPRLRQLLPVWEPDFTRQGVGLPWSADMAALTQRTIGPLWFKAKDHAGHLKRVIVPGDVESITLGAFDEDLGRYRTDLYGVTVSDEEKTFRTSAVIFYLPNDDAMYLLESVKSDKTRPGGLRIRALKILTLKVEGERERPARLAFEQFPKVEQKPLKSYKLCI</sequence>
<feature type="domain" description="Formyl transferase N-terminal" evidence="2">
    <location>
        <begin position="52"/>
        <end position="207"/>
    </location>
</feature>
<dbReference type="InterPro" id="IPR041711">
    <property type="entry name" value="Met-tRNA-FMT_N"/>
</dbReference>
<evidence type="ECO:0000259" key="2">
    <source>
        <dbReference type="Pfam" id="PF00551"/>
    </source>
</evidence>
<comment type="caution">
    <text evidence="3">The sequence shown here is derived from an EMBL/GenBank/DDBJ whole genome shotgun (WGS) entry which is preliminary data.</text>
</comment>
<dbReference type="GO" id="GO:0004479">
    <property type="term" value="F:methionyl-tRNA formyltransferase activity"/>
    <property type="evidence" value="ECO:0007669"/>
    <property type="project" value="UniProtKB-EC"/>
</dbReference>
<protein>
    <recommendedName>
        <fullName evidence="1">methionyl-tRNA formyltransferase</fullName>
        <ecNumber evidence="1">2.1.2.9</ecNumber>
    </recommendedName>
</protein>
<dbReference type="Pfam" id="PF00551">
    <property type="entry name" value="Formyl_trans_N"/>
    <property type="match status" value="1"/>
</dbReference>
<dbReference type="CDD" id="cd08646">
    <property type="entry name" value="FMT_core_Met-tRNA-FMT_N"/>
    <property type="match status" value="1"/>
</dbReference>
<dbReference type="InterPro" id="IPR002376">
    <property type="entry name" value="Formyl_transf_N"/>
</dbReference>
<proteinExistence type="predicted"/>
<accession>A0A9Q0ATZ4</accession>
<dbReference type="PANTHER" id="PTHR11138">
    <property type="entry name" value="METHIONYL-TRNA FORMYLTRANSFERASE"/>
    <property type="match status" value="1"/>
</dbReference>
<name>A0A9Q0ATZ4_9PEZI</name>
<reference evidence="3" key="1">
    <citation type="submission" date="2021-03" db="EMBL/GenBank/DDBJ databases">
        <title>Revisited historic fungal species revealed as producer of novel bioactive compounds through whole genome sequencing and comparative genomics.</title>
        <authorList>
            <person name="Vignolle G.A."/>
            <person name="Hochenegger N."/>
            <person name="Mach R.L."/>
            <person name="Mach-Aigner A.R."/>
            <person name="Javad Rahimi M."/>
            <person name="Salim K.A."/>
            <person name="Chan C.M."/>
            <person name="Lim L.B.L."/>
            <person name="Cai F."/>
            <person name="Druzhinina I.S."/>
            <person name="U'Ren J.M."/>
            <person name="Derntl C."/>
        </authorList>
    </citation>
    <scope>NUCLEOTIDE SEQUENCE</scope>
    <source>
        <strain evidence="3">TUCIM 5799</strain>
    </source>
</reference>
<evidence type="ECO:0000256" key="1">
    <source>
        <dbReference type="ARBA" id="ARBA00012261"/>
    </source>
</evidence>
<keyword evidence="4" id="KW-1185">Reference proteome</keyword>
<dbReference type="PANTHER" id="PTHR11138:SF5">
    <property type="entry name" value="METHIONYL-TRNA FORMYLTRANSFERASE, MITOCHONDRIAL"/>
    <property type="match status" value="1"/>
</dbReference>